<evidence type="ECO:0000256" key="1">
    <source>
        <dbReference type="SAM" id="MobiDB-lite"/>
    </source>
</evidence>
<dbReference type="AlphaFoldDB" id="A0A9P5HZ80"/>
<comment type="caution">
    <text evidence="2">The sequence shown here is derived from an EMBL/GenBank/DDBJ whole genome shotgun (WGS) entry which is preliminary data.</text>
</comment>
<dbReference type="RefSeq" id="XP_038727208.1">
    <property type="nucleotide sequence ID" value="XM_038881982.1"/>
</dbReference>
<reference evidence="2 3" key="1">
    <citation type="journal article" date="2020" name="Genome Biol. Evol.">
        <title>Comparative genomics of Sclerotiniaceae.</title>
        <authorList>
            <person name="Valero Jimenez C.A."/>
            <person name="Steentjes M."/>
            <person name="Scholten O.E."/>
            <person name="Van Kan J.A.L."/>
        </authorList>
    </citation>
    <scope>NUCLEOTIDE SEQUENCE [LARGE SCALE GENOMIC DNA]</scope>
    <source>
        <strain evidence="2 3">MUCL 94</strain>
    </source>
</reference>
<dbReference type="GeneID" id="62155055"/>
<keyword evidence="3" id="KW-1185">Reference proteome</keyword>
<proteinExistence type="predicted"/>
<evidence type="ECO:0000313" key="3">
    <source>
        <dbReference type="Proteomes" id="UP000710849"/>
    </source>
</evidence>
<accession>A0A9P5HZ80</accession>
<gene>
    <name evidence="2" type="ORF">EAE97_011467</name>
</gene>
<dbReference type="EMBL" id="RCSW01000037">
    <property type="protein sequence ID" value="KAF7920574.1"/>
    <property type="molecule type" value="Genomic_DNA"/>
</dbReference>
<feature type="compositionally biased region" description="Gly residues" evidence="1">
    <location>
        <begin position="150"/>
        <end position="161"/>
    </location>
</feature>
<organism evidence="2 3">
    <name type="scientific">Botrytis byssoidea</name>
    <dbReference type="NCBI Taxonomy" id="139641"/>
    <lineage>
        <taxon>Eukaryota</taxon>
        <taxon>Fungi</taxon>
        <taxon>Dikarya</taxon>
        <taxon>Ascomycota</taxon>
        <taxon>Pezizomycotina</taxon>
        <taxon>Leotiomycetes</taxon>
        <taxon>Helotiales</taxon>
        <taxon>Sclerotiniaceae</taxon>
        <taxon>Botrytis</taxon>
    </lineage>
</organism>
<sequence>MSIVANPVLIFLSLIEEERIEREALVERMMRGMRGRSDVVLGVGGGAMHQSLVSRPKPLTPEQQSARRLHLALRRRAADARRKEARRAARRKECAGLIKKVRNLRIAEHAASGGNIDDEEEDEEEEEEDGIFESLFAGGDWGDDDEEKYGGGSGGRGGGLGGMFGAQAMMV</sequence>
<name>A0A9P5HZ80_9HELO</name>
<dbReference type="Proteomes" id="UP000710849">
    <property type="component" value="Unassembled WGS sequence"/>
</dbReference>
<feature type="compositionally biased region" description="Acidic residues" evidence="1">
    <location>
        <begin position="116"/>
        <end position="131"/>
    </location>
</feature>
<feature type="region of interest" description="Disordered" evidence="1">
    <location>
        <begin position="110"/>
        <end position="161"/>
    </location>
</feature>
<protein>
    <submittedName>
        <fullName evidence="2">Uncharacterized protein</fullName>
    </submittedName>
</protein>
<evidence type="ECO:0000313" key="2">
    <source>
        <dbReference type="EMBL" id="KAF7920574.1"/>
    </source>
</evidence>